<keyword evidence="1" id="KW-0812">Transmembrane</keyword>
<feature type="transmembrane region" description="Helical" evidence="1">
    <location>
        <begin position="82"/>
        <end position="107"/>
    </location>
</feature>
<feature type="transmembrane region" description="Helical" evidence="1">
    <location>
        <begin position="160"/>
        <end position="181"/>
    </location>
</feature>
<evidence type="ECO:0000313" key="3">
    <source>
        <dbReference type="Proteomes" id="UP001500888"/>
    </source>
</evidence>
<keyword evidence="1" id="KW-0472">Membrane</keyword>
<name>A0ABP7IAH4_9ACTN</name>
<accession>A0ABP7IAH4</accession>
<keyword evidence="1" id="KW-1133">Transmembrane helix</keyword>
<gene>
    <name evidence="2" type="ORF">GCM10022226_37760</name>
</gene>
<feature type="transmembrane region" description="Helical" evidence="1">
    <location>
        <begin position="54"/>
        <end position="70"/>
    </location>
</feature>
<sequence length="196" mass="21245">MRNLINRLARVPLQVVGGAILLGAILLAVHYTLIAHIAATGGLEPEQWIGGLTVKWYWVLVPLSFIALWARRRDREGLLGRVGAVLLTSAPLMWAMITTSAIVWGGLLGRGDLPEGVMSLELLIYVFYLGALVTGLAFLLDTGARWWGAALIAGPVVDVVWPYGAAVTFAVFGTGLMLYGFRHRVPLDTPEISQAR</sequence>
<feature type="transmembrane region" description="Helical" evidence="1">
    <location>
        <begin position="12"/>
        <end position="34"/>
    </location>
</feature>
<evidence type="ECO:0000256" key="1">
    <source>
        <dbReference type="SAM" id="Phobius"/>
    </source>
</evidence>
<dbReference type="Proteomes" id="UP001500888">
    <property type="component" value="Unassembled WGS sequence"/>
</dbReference>
<protein>
    <submittedName>
        <fullName evidence="2">Uncharacterized protein</fullName>
    </submittedName>
</protein>
<keyword evidence="3" id="KW-1185">Reference proteome</keyword>
<comment type="caution">
    <text evidence="2">The sequence shown here is derived from an EMBL/GenBank/DDBJ whole genome shotgun (WGS) entry which is preliminary data.</text>
</comment>
<evidence type="ECO:0000313" key="2">
    <source>
        <dbReference type="EMBL" id="GAA3813494.1"/>
    </source>
</evidence>
<dbReference type="RefSeq" id="WP_344941295.1">
    <property type="nucleotide sequence ID" value="NZ_BAAAZR010000008.1"/>
</dbReference>
<reference evidence="3" key="1">
    <citation type="journal article" date="2019" name="Int. J. Syst. Evol. Microbiol.">
        <title>The Global Catalogue of Microorganisms (GCM) 10K type strain sequencing project: providing services to taxonomists for standard genome sequencing and annotation.</title>
        <authorList>
            <consortium name="The Broad Institute Genomics Platform"/>
            <consortium name="The Broad Institute Genome Sequencing Center for Infectious Disease"/>
            <person name="Wu L."/>
            <person name="Ma J."/>
        </authorList>
    </citation>
    <scope>NUCLEOTIDE SEQUENCE [LARGE SCALE GENOMIC DNA]</scope>
    <source>
        <strain evidence="3">JCM 16908</strain>
    </source>
</reference>
<feature type="transmembrane region" description="Helical" evidence="1">
    <location>
        <begin position="122"/>
        <end position="140"/>
    </location>
</feature>
<proteinExistence type="predicted"/>
<dbReference type="EMBL" id="BAAAZR010000008">
    <property type="protein sequence ID" value="GAA3813494.1"/>
    <property type="molecule type" value="Genomic_DNA"/>
</dbReference>
<organism evidence="2 3">
    <name type="scientific">Sphaerisporangium flaviroseum</name>
    <dbReference type="NCBI Taxonomy" id="509199"/>
    <lineage>
        <taxon>Bacteria</taxon>
        <taxon>Bacillati</taxon>
        <taxon>Actinomycetota</taxon>
        <taxon>Actinomycetes</taxon>
        <taxon>Streptosporangiales</taxon>
        <taxon>Streptosporangiaceae</taxon>
        <taxon>Sphaerisporangium</taxon>
    </lineage>
</organism>